<organism evidence="1 2">
    <name type="scientific">Deinococcus humi</name>
    <dbReference type="NCBI Taxonomy" id="662880"/>
    <lineage>
        <taxon>Bacteria</taxon>
        <taxon>Thermotogati</taxon>
        <taxon>Deinococcota</taxon>
        <taxon>Deinococci</taxon>
        <taxon>Deinococcales</taxon>
        <taxon>Deinococcaceae</taxon>
        <taxon>Deinococcus</taxon>
    </lineage>
</organism>
<dbReference type="EMBL" id="JACHFL010000001">
    <property type="protein sequence ID" value="MBB5361189.1"/>
    <property type="molecule type" value="Genomic_DNA"/>
</dbReference>
<gene>
    <name evidence="1" type="ORF">HNQ08_000260</name>
</gene>
<keyword evidence="2" id="KW-1185">Reference proteome</keyword>
<keyword evidence="1" id="KW-0808">Transferase</keyword>
<dbReference type="AlphaFoldDB" id="A0A7W8JQC4"/>
<dbReference type="GO" id="GO:0016740">
    <property type="term" value="F:transferase activity"/>
    <property type="evidence" value="ECO:0007669"/>
    <property type="project" value="UniProtKB-KW"/>
</dbReference>
<protein>
    <submittedName>
        <fullName evidence="1">Chloramphenicol 3-O-phosphotransferase</fullName>
    </submittedName>
</protein>
<dbReference type="Gene3D" id="3.40.50.300">
    <property type="entry name" value="P-loop containing nucleotide triphosphate hydrolases"/>
    <property type="match status" value="1"/>
</dbReference>
<accession>A0A7W8JQC4</accession>
<proteinExistence type="predicted"/>
<dbReference type="Proteomes" id="UP000552709">
    <property type="component" value="Unassembled WGS sequence"/>
</dbReference>
<evidence type="ECO:0000313" key="2">
    <source>
        <dbReference type="Proteomes" id="UP000552709"/>
    </source>
</evidence>
<dbReference type="RefSeq" id="WP_184127283.1">
    <property type="nucleotide sequence ID" value="NZ_JACHFL010000001.1"/>
</dbReference>
<reference evidence="1 2" key="1">
    <citation type="submission" date="2020-08" db="EMBL/GenBank/DDBJ databases">
        <title>Genomic Encyclopedia of Type Strains, Phase IV (KMG-IV): sequencing the most valuable type-strain genomes for metagenomic binning, comparative biology and taxonomic classification.</title>
        <authorList>
            <person name="Goeker M."/>
        </authorList>
    </citation>
    <scope>NUCLEOTIDE SEQUENCE [LARGE SCALE GENOMIC DNA]</scope>
    <source>
        <strain evidence="1 2">DSM 27939</strain>
    </source>
</reference>
<dbReference type="SUPFAM" id="SSF53795">
    <property type="entry name" value="PEP carboxykinase-like"/>
    <property type="match status" value="1"/>
</dbReference>
<sequence length="142" mass="15247">MRGISFWSEGDIGFHPDLWLLALVEVHRAGGWLMLHAAVLMNCHRAVGLTGVSSAGKSTAALRIAGEGVEVLAEDQAWVRPADGLTVGLDLYLRALPDTLARFASHLLERSVGIDHHGKPLLPVLEPGQSAQLQTLLIFGLL</sequence>
<evidence type="ECO:0000313" key="1">
    <source>
        <dbReference type="EMBL" id="MBB5361189.1"/>
    </source>
</evidence>
<dbReference type="InterPro" id="IPR027417">
    <property type="entry name" value="P-loop_NTPase"/>
</dbReference>
<comment type="caution">
    <text evidence="1">The sequence shown here is derived from an EMBL/GenBank/DDBJ whole genome shotgun (WGS) entry which is preliminary data.</text>
</comment>
<name>A0A7W8JQC4_9DEIO</name>